<dbReference type="EMBL" id="JAIBCX010000003">
    <property type="protein sequence ID" value="MCJ8352719.1"/>
    <property type="molecule type" value="Genomic_DNA"/>
</dbReference>
<gene>
    <name evidence="1" type="ORF">K1W68_01685</name>
</gene>
<proteinExistence type="predicted"/>
<protein>
    <submittedName>
        <fullName evidence="1">Uncharacterized protein</fullName>
    </submittedName>
</protein>
<comment type="caution">
    <text evidence="1">The sequence shown here is derived from an EMBL/GenBank/DDBJ whole genome shotgun (WGS) entry which is preliminary data.</text>
</comment>
<reference evidence="1" key="1">
    <citation type="journal article" date="2021" name="Polymers (Basel)">
        <title>Highly Stretchable Bacterial Cellulose Produced by Komagataeibacter hansenii SI1.</title>
        <authorList>
            <person name="Cielecka I."/>
            <person name="Ryngajllo M."/>
            <person name="Maniukiewicz W."/>
            <person name="Bielecki S."/>
        </authorList>
    </citation>
    <scope>NUCLEOTIDE SEQUENCE</scope>
    <source>
        <strain evidence="1">SI1</strain>
    </source>
</reference>
<dbReference type="Proteomes" id="UP001202887">
    <property type="component" value="Unassembled WGS sequence"/>
</dbReference>
<dbReference type="AlphaFoldDB" id="A0AAW5ELU5"/>
<evidence type="ECO:0000313" key="2">
    <source>
        <dbReference type="Proteomes" id="UP001202887"/>
    </source>
</evidence>
<evidence type="ECO:0000313" key="1">
    <source>
        <dbReference type="EMBL" id="MCJ8352719.1"/>
    </source>
</evidence>
<name>A0AAW5ELU5_NOVHA</name>
<accession>A0AAW5ELU5</accession>
<sequence>MDISPETPQSTDRAEGLREFVGVMSGMETAFVALIDFYAKNGGPSHEAVAKHLQATADQLPKNVPLSTRRVLEHIADGVMGNTPRKGA</sequence>
<dbReference type="RefSeq" id="WP_247066026.1">
    <property type="nucleotide sequence ID" value="NZ_JAIBCX010000003.1"/>
</dbReference>
<organism evidence="1 2">
    <name type="scientific">Novacetimonas hansenii</name>
    <name type="common">Komagataeibacter hansenii</name>
    <dbReference type="NCBI Taxonomy" id="436"/>
    <lineage>
        <taxon>Bacteria</taxon>
        <taxon>Pseudomonadati</taxon>
        <taxon>Pseudomonadota</taxon>
        <taxon>Alphaproteobacteria</taxon>
        <taxon>Acetobacterales</taxon>
        <taxon>Acetobacteraceae</taxon>
        <taxon>Novacetimonas</taxon>
    </lineage>
</organism>
<reference evidence="1" key="2">
    <citation type="submission" date="2022-03" db="EMBL/GenBank/DDBJ databases">
        <authorList>
            <person name="Ryngajllo M."/>
            <person name="Jacek P."/>
            <person name="Kubiak K."/>
        </authorList>
    </citation>
    <scope>NUCLEOTIDE SEQUENCE</scope>
    <source>
        <strain evidence="1">SI1</strain>
    </source>
</reference>